<organism evidence="3 5">
    <name type="scientific">Hevea brasiliensis</name>
    <name type="common">Para rubber tree</name>
    <name type="synonym">Siphonia brasiliensis</name>
    <dbReference type="NCBI Taxonomy" id="3981"/>
    <lineage>
        <taxon>Eukaryota</taxon>
        <taxon>Viridiplantae</taxon>
        <taxon>Streptophyta</taxon>
        <taxon>Embryophyta</taxon>
        <taxon>Tracheophyta</taxon>
        <taxon>Spermatophyta</taxon>
        <taxon>Magnoliopsida</taxon>
        <taxon>eudicotyledons</taxon>
        <taxon>Gunneridae</taxon>
        <taxon>Pentapetalae</taxon>
        <taxon>rosids</taxon>
        <taxon>fabids</taxon>
        <taxon>Malpighiales</taxon>
        <taxon>Euphorbiaceae</taxon>
        <taxon>Crotonoideae</taxon>
        <taxon>Micrandreae</taxon>
        <taxon>Hevea</taxon>
    </lineage>
</organism>
<protein>
    <submittedName>
        <fullName evidence="3">Uncharacterized protein</fullName>
    </submittedName>
</protein>
<evidence type="ECO:0000313" key="4">
    <source>
        <dbReference type="EMBL" id="KAF2307636.1"/>
    </source>
</evidence>
<evidence type="ECO:0000313" key="1">
    <source>
        <dbReference type="EMBL" id="KAF2307630.1"/>
    </source>
</evidence>
<proteinExistence type="predicted"/>
<evidence type="ECO:0000313" key="2">
    <source>
        <dbReference type="EMBL" id="KAF2307632.1"/>
    </source>
</evidence>
<dbReference type="Proteomes" id="UP000467840">
    <property type="component" value="Chromosome 9"/>
</dbReference>
<dbReference type="AlphaFoldDB" id="A0A6A6M2Y4"/>
<sequence>MNKSPGPDGLTAAFYQRFWVIAKPDACRACLECLNHERIETAEKGRVDVTVCSALDIFGGNLSYMLLLGMPSKRP</sequence>
<comment type="caution">
    <text evidence="3">The sequence shown here is derived from an EMBL/GenBank/DDBJ whole genome shotgun (WGS) entry which is preliminary data.</text>
</comment>
<dbReference type="EMBL" id="JAAGAX010000008">
    <property type="protein sequence ID" value="KAF2307636.1"/>
    <property type="molecule type" value="Genomic_DNA"/>
</dbReference>
<name>A0A6A6M2Y4_HEVBR</name>
<evidence type="ECO:0000313" key="3">
    <source>
        <dbReference type="EMBL" id="KAF2307634.1"/>
    </source>
</evidence>
<dbReference type="EMBL" id="JAAGAX010000008">
    <property type="protein sequence ID" value="KAF2307632.1"/>
    <property type="molecule type" value="Genomic_DNA"/>
</dbReference>
<keyword evidence="5" id="KW-1185">Reference proteome</keyword>
<dbReference type="EMBL" id="JAAGAX010000008">
    <property type="protein sequence ID" value="KAF2307630.1"/>
    <property type="molecule type" value="Genomic_DNA"/>
</dbReference>
<reference evidence="3 5" key="1">
    <citation type="journal article" date="2020" name="Mol. Plant">
        <title>The Chromosome-Based Rubber Tree Genome Provides New Insights into Spurge Genome Evolution and Rubber Biosynthesis.</title>
        <authorList>
            <person name="Liu J."/>
            <person name="Shi C."/>
            <person name="Shi C.C."/>
            <person name="Li W."/>
            <person name="Zhang Q.J."/>
            <person name="Zhang Y."/>
            <person name="Li K."/>
            <person name="Lu H.F."/>
            <person name="Shi C."/>
            <person name="Zhu S.T."/>
            <person name="Xiao Z.Y."/>
            <person name="Nan H."/>
            <person name="Yue Y."/>
            <person name="Zhu X.G."/>
            <person name="Wu Y."/>
            <person name="Hong X.N."/>
            <person name="Fan G.Y."/>
            <person name="Tong Y."/>
            <person name="Zhang D."/>
            <person name="Mao C.L."/>
            <person name="Liu Y.L."/>
            <person name="Hao S.J."/>
            <person name="Liu W.Q."/>
            <person name="Lv M.Q."/>
            <person name="Zhang H.B."/>
            <person name="Liu Y."/>
            <person name="Hu-Tang G.R."/>
            <person name="Wang J.P."/>
            <person name="Wang J.H."/>
            <person name="Sun Y.H."/>
            <person name="Ni S.B."/>
            <person name="Chen W.B."/>
            <person name="Zhang X.C."/>
            <person name="Jiao Y.N."/>
            <person name="Eichler E.E."/>
            <person name="Li G.H."/>
            <person name="Liu X."/>
            <person name="Gao L.Z."/>
        </authorList>
    </citation>
    <scope>NUCLEOTIDE SEQUENCE [LARGE SCALE GENOMIC DNA]</scope>
    <source>
        <strain evidence="5">cv. GT1</strain>
        <tissue evidence="3">Leaf</tissue>
    </source>
</reference>
<gene>
    <name evidence="1" type="ORF">GH714_030435</name>
    <name evidence="2" type="ORF">GH714_030448</name>
    <name evidence="3" type="ORF">GH714_030455</name>
    <name evidence="4" type="ORF">GH714_030482</name>
</gene>
<evidence type="ECO:0000313" key="5">
    <source>
        <dbReference type="Proteomes" id="UP000467840"/>
    </source>
</evidence>
<dbReference type="EMBL" id="JAAGAX010000008">
    <property type="protein sequence ID" value="KAF2307634.1"/>
    <property type="molecule type" value="Genomic_DNA"/>
</dbReference>
<accession>A0A6A6M2Y4</accession>